<feature type="domain" description="Ubiquitin-like protease family profile" evidence="4">
    <location>
        <begin position="26"/>
        <end position="81"/>
    </location>
</feature>
<keyword evidence="3" id="KW-0378">Hydrolase</keyword>
<evidence type="ECO:0000256" key="3">
    <source>
        <dbReference type="ARBA" id="ARBA00022801"/>
    </source>
</evidence>
<reference evidence="5 6" key="1">
    <citation type="journal article" date="2023" name="Plants (Basel)">
        <title>Bridging the Gap: Combining Genomics and Transcriptomics Approaches to Understand Stylosanthes scabra, an Orphan Legume from the Brazilian Caatinga.</title>
        <authorList>
            <person name="Ferreira-Neto J.R.C."/>
            <person name="da Silva M.D."/>
            <person name="Binneck E."/>
            <person name="de Melo N.F."/>
            <person name="da Silva R.H."/>
            <person name="de Melo A.L.T.M."/>
            <person name="Pandolfi V."/>
            <person name="Bustamante F.O."/>
            <person name="Brasileiro-Vidal A.C."/>
            <person name="Benko-Iseppon A.M."/>
        </authorList>
    </citation>
    <scope>NUCLEOTIDE SEQUENCE [LARGE SCALE GENOMIC DNA]</scope>
    <source>
        <tissue evidence="5">Leaves</tissue>
    </source>
</reference>
<keyword evidence="2" id="KW-0645">Protease</keyword>
<proteinExistence type="inferred from homology"/>
<evidence type="ECO:0000256" key="1">
    <source>
        <dbReference type="ARBA" id="ARBA00005234"/>
    </source>
</evidence>
<dbReference type="InterPro" id="IPR003653">
    <property type="entry name" value="Peptidase_C48_C"/>
</dbReference>
<protein>
    <recommendedName>
        <fullName evidence="4">Ubiquitin-like protease family profile domain-containing protein</fullName>
    </recommendedName>
</protein>
<comment type="caution">
    <text evidence="5">The sequence shown here is derived from an EMBL/GenBank/DDBJ whole genome shotgun (WGS) entry which is preliminary data.</text>
</comment>
<dbReference type="InterPro" id="IPR038765">
    <property type="entry name" value="Papain-like_cys_pep_sf"/>
</dbReference>
<evidence type="ECO:0000259" key="4">
    <source>
        <dbReference type="Pfam" id="PF02902"/>
    </source>
</evidence>
<comment type="similarity">
    <text evidence="1">Belongs to the peptidase C48 family.</text>
</comment>
<dbReference type="Gene3D" id="3.40.395.10">
    <property type="entry name" value="Adenoviral Proteinase, Chain A"/>
    <property type="match status" value="1"/>
</dbReference>
<evidence type="ECO:0000313" key="5">
    <source>
        <dbReference type="EMBL" id="MED6209010.1"/>
    </source>
</evidence>
<accession>A0ABU6YGH1</accession>
<dbReference type="Pfam" id="PF02902">
    <property type="entry name" value="Peptidase_C48"/>
    <property type="match status" value="1"/>
</dbReference>
<dbReference type="Proteomes" id="UP001341840">
    <property type="component" value="Unassembled WGS sequence"/>
</dbReference>
<name>A0ABU6YGH1_9FABA</name>
<keyword evidence="6" id="KW-1185">Reference proteome</keyword>
<dbReference type="EMBL" id="JASCZI010242003">
    <property type="protein sequence ID" value="MED6209010.1"/>
    <property type="molecule type" value="Genomic_DNA"/>
</dbReference>
<sequence>MIVYPEQFNQPAMDYIKDRYMGLADDLMMVYVPMHVNNHWYLMVIDFWDKKLVYLDSFKSADHNETTLRLSLMVEVATYLEHVIQNTDFWDDKTIIPPTLSDFEPIYPDAGQQPDGTLDVCQWMMNSQMWLDYTLDEVNDNTRMAIALDLVTSEHNPLGETISDRAVNYWDAEML</sequence>
<organism evidence="5 6">
    <name type="scientific">Stylosanthes scabra</name>
    <dbReference type="NCBI Taxonomy" id="79078"/>
    <lineage>
        <taxon>Eukaryota</taxon>
        <taxon>Viridiplantae</taxon>
        <taxon>Streptophyta</taxon>
        <taxon>Embryophyta</taxon>
        <taxon>Tracheophyta</taxon>
        <taxon>Spermatophyta</taxon>
        <taxon>Magnoliopsida</taxon>
        <taxon>eudicotyledons</taxon>
        <taxon>Gunneridae</taxon>
        <taxon>Pentapetalae</taxon>
        <taxon>rosids</taxon>
        <taxon>fabids</taxon>
        <taxon>Fabales</taxon>
        <taxon>Fabaceae</taxon>
        <taxon>Papilionoideae</taxon>
        <taxon>50 kb inversion clade</taxon>
        <taxon>dalbergioids sensu lato</taxon>
        <taxon>Dalbergieae</taxon>
        <taxon>Pterocarpus clade</taxon>
        <taxon>Stylosanthes</taxon>
    </lineage>
</organism>
<dbReference type="SUPFAM" id="SSF54001">
    <property type="entry name" value="Cysteine proteinases"/>
    <property type="match status" value="1"/>
</dbReference>
<gene>
    <name evidence="5" type="ORF">PIB30_050484</name>
</gene>
<evidence type="ECO:0000313" key="6">
    <source>
        <dbReference type="Proteomes" id="UP001341840"/>
    </source>
</evidence>
<evidence type="ECO:0000256" key="2">
    <source>
        <dbReference type="ARBA" id="ARBA00022670"/>
    </source>
</evidence>